<sequence>MANVGLQNSKEVIALSALLTKPNFREEFMSCAREDYKLEQFLPAPSEIHVGTATFDNHHMYSNMSFFEYPTRLWCLGCYSEQCLLTKSVEKKSDKDNKMEASKNLFSKVRACCRVEYDKVTLLCYTMATISVKPENYVSLFDQFKEIGIPPSDITVVTYGPVPIGAHVQSNPVCRTGSAILEDIGNRNIEEPLLKALALECYARVSVNGLSCVRLLMDIGISLTLETDSVSHGFE</sequence>
<evidence type="ECO:0000313" key="2">
    <source>
        <dbReference type="Proteomes" id="UP001234178"/>
    </source>
</evidence>
<gene>
    <name evidence="1" type="ORF">OUZ56_013200</name>
</gene>
<proteinExistence type="predicted"/>
<keyword evidence="2" id="KW-1185">Reference proteome</keyword>
<evidence type="ECO:0000313" key="1">
    <source>
        <dbReference type="EMBL" id="KAK4008043.1"/>
    </source>
</evidence>
<dbReference type="Proteomes" id="UP001234178">
    <property type="component" value="Unassembled WGS sequence"/>
</dbReference>
<comment type="caution">
    <text evidence="1">The sequence shown here is derived from an EMBL/GenBank/DDBJ whole genome shotgun (WGS) entry which is preliminary data.</text>
</comment>
<dbReference type="EMBL" id="JAOYFB010000002">
    <property type="protein sequence ID" value="KAK4008043.1"/>
    <property type="molecule type" value="Genomic_DNA"/>
</dbReference>
<reference evidence="1 2" key="1">
    <citation type="journal article" date="2023" name="Nucleic Acids Res.">
        <title>The hologenome of Daphnia magna reveals possible DNA methylation and microbiome-mediated evolution of the host genome.</title>
        <authorList>
            <person name="Chaturvedi A."/>
            <person name="Li X."/>
            <person name="Dhandapani V."/>
            <person name="Marshall H."/>
            <person name="Kissane S."/>
            <person name="Cuenca-Cambronero M."/>
            <person name="Asole G."/>
            <person name="Calvet F."/>
            <person name="Ruiz-Romero M."/>
            <person name="Marangio P."/>
            <person name="Guigo R."/>
            <person name="Rago D."/>
            <person name="Mirbahai L."/>
            <person name="Eastwood N."/>
            <person name="Colbourne J.K."/>
            <person name="Zhou J."/>
            <person name="Mallon E."/>
            <person name="Orsini L."/>
        </authorList>
    </citation>
    <scope>NUCLEOTIDE SEQUENCE [LARGE SCALE GENOMIC DNA]</scope>
    <source>
        <strain evidence="1">LRV0_1</strain>
    </source>
</reference>
<name>A0ABQ9Z564_9CRUS</name>
<accession>A0ABQ9Z564</accession>
<organism evidence="1 2">
    <name type="scientific">Daphnia magna</name>
    <dbReference type="NCBI Taxonomy" id="35525"/>
    <lineage>
        <taxon>Eukaryota</taxon>
        <taxon>Metazoa</taxon>
        <taxon>Ecdysozoa</taxon>
        <taxon>Arthropoda</taxon>
        <taxon>Crustacea</taxon>
        <taxon>Branchiopoda</taxon>
        <taxon>Diplostraca</taxon>
        <taxon>Cladocera</taxon>
        <taxon>Anomopoda</taxon>
        <taxon>Daphniidae</taxon>
        <taxon>Daphnia</taxon>
    </lineage>
</organism>
<protein>
    <submittedName>
        <fullName evidence="1">Uncharacterized protein</fullName>
    </submittedName>
</protein>